<evidence type="ECO:0000313" key="3">
    <source>
        <dbReference type="Proteomes" id="UP000050996"/>
    </source>
</evidence>
<keyword evidence="1" id="KW-0812">Transmembrane</keyword>
<accession>A0A0Q3QTZ6</accession>
<feature type="transmembrane region" description="Helical" evidence="1">
    <location>
        <begin position="54"/>
        <end position="75"/>
    </location>
</feature>
<evidence type="ECO:0008006" key="4">
    <source>
        <dbReference type="Google" id="ProtNLM"/>
    </source>
</evidence>
<feature type="transmembrane region" description="Helical" evidence="1">
    <location>
        <begin position="12"/>
        <end position="34"/>
    </location>
</feature>
<keyword evidence="3" id="KW-1185">Reference proteome</keyword>
<reference evidence="2 3" key="1">
    <citation type="submission" date="2015-09" db="EMBL/GenBank/DDBJ databases">
        <title>Genome sequencing project for genomic taxonomy and phylogenomics of Bacillus-like bacteria.</title>
        <authorList>
            <person name="Liu B."/>
            <person name="Wang J."/>
            <person name="Zhu Y."/>
            <person name="Liu G."/>
            <person name="Chen Q."/>
            <person name="Chen Z."/>
            <person name="Lan J."/>
            <person name="Che J."/>
            <person name="Ge C."/>
            <person name="Shi H."/>
            <person name="Pan Z."/>
            <person name="Liu X."/>
        </authorList>
    </citation>
    <scope>NUCLEOTIDE SEQUENCE [LARGE SCALE GENOMIC DNA]</scope>
    <source>
        <strain evidence="2 3">FJAT-18043</strain>
    </source>
</reference>
<comment type="caution">
    <text evidence="2">The sequence shown here is derived from an EMBL/GenBank/DDBJ whole genome shotgun (WGS) entry which is preliminary data.</text>
</comment>
<evidence type="ECO:0000313" key="2">
    <source>
        <dbReference type="EMBL" id="KQL21048.1"/>
    </source>
</evidence>
<name>A0A0Q3QTZ6_9BACI</name>
<dbReference type="Pfam" id="PF17328">
    <property type="entry name" value="DUF5366"/>
    <property type="match status" value="1"/>
</dbReference>
<keyword evidence="1" id="KW-0472">Membrane</keyword>
<feature type="transmembrane region" description="Helical" evidence="1">
    <location>
        <begin position="103"/>
        <end position="136"/>
    </location>
</feature>
<gene>
    <name evidence="2" type="ORF">AN957_22410</name>
</gene>
<evidence type="ECO:0000256" key="1">
    <source>
        <dbReference type="SAM" id="Phobius"/>
    </source>
</evidence>
<dbReference type="PATRIC" id="fig|1637975.4.peg.4473"/>
<organism evidence="2 3">
    <name type="scientific">Cytobacillus solani</name>
    <dbReference type="NCBI Taxonomy" id="1637975"/>
    <lineage>
        <taxon>Bacteria</taxon>
        <taxon>Bacillati</taxon>
        <taxon>Bacillota</taxon>
        <taxon>Bacilli</taxon>
        <taxon>Bacillales</taxon>
        <taxon>Bacillaceae</taxon>
        <taxon>Cytobacillus</taxon>
    </lineage>
</organism>
<dbReference type="RefSeq" id="WP_053477825.1">
    <property type="nucleotide sequence ID" value="NZ_CP041305.1"/>
</dbReference>
<proteinExistence type="predicted"/>
<dbReference type="Proteomes" id="UP000050996">
    <property type="component" value="Unassembled WGS sequence"/>
</dbReference>
<dbReference type="EMBL" id="LJIX01000006">
    <property type="protein sequence ID" value="KQL21048.1"/>
    <property type="molecule type" value="Genomic_DNA"/>
</dbReference>
<protein>
    <recommendedName>
        <fullName evidence="4">YufK</fullName>
    </recommendedName>
</protein>
<dbReference type="AlphaFoldDB" id="A0A0Q3QTZ6"/>
<dbReference type="STRING" id="1637975.AN957_22410"/>
<feature type="transmembrane region" description="Helical" evidence="1">
    <location>
        <begin position="148"/>
        <end position="173"/>
    </location>
</feature>
<keyword evidence="1" id="KW-1133">Transmembrane helix</keyword>
<sequence length="185" mass="20533">MKNTYFMSYFPLLSIILFSLSLSINIEMVLLDFLKSAGIYEGMREFFSDAGIKFALLALLMILFFCLYAALKLLADTINEVSLLFFSKDSEGESLKKIRGGAIIYFIGSFISLLLMSTLIGILAVFAVTTGVYFCYFVYKISSSLSVLGLVGVIFFQVLTWSSLVIGVIYLSLKVYNSVIASLPI</sequence>
<dbReference type="InterPro" id="IPR035289">
    <property type="entry name" value="DUF5366"/>
</dbReference>